<evidence type="ECO:0000256" key="3">
    <source>
        <dbReference type="ARBA" id="ARBA00003848"/>
    </source>
</evidence>
<dbReference type="InterPro" id="IPR004305">
    <property type="entry name" value="Thiaminase-2/PQQC"/>
</dbReference>
<dbReference type="PANTHER" id="PTHR20858:SF17">
    <property type="entry name" value="HYDROXYMETHYLPYRIMIDINE_PHOSPHOMETHYLPYRIMIDINE KINASE THI20-RELATED"/>
    <property type="match status" value="1"/>
</dbReference>
<sequence length="515" mass="53871">MNPVHGTKNILSIAGSDPSGGAGIQADLKSIAAAGGYGMAVISALTAQNTHGVNAVHVPPAGFLTEQLRAIGTDIRIDGIKIGMLANAQVINELTDWLAEFRGAATQAGTPVPAVVLDPVMVATSGDTLLDEAAGAALRRLFAHADVITPNIPELAVLAGAAEAADWDSAIDQARELAARYEVLVLAKGGHLDSARCRDGIIDASGVLFEVESARQSTANTHGTGCSLSSALTTFYARSGDWGAALRSSKTWLDTAIARSGELEVGSGHGPINHLAGLWDGAAIDVAGDALQAWWERISPIRTAIDELGFIRTLQDGSLDAADFEDYLGQDAIYLRGYARAMSRAAALAPDTESQRFWAAAASSCLEEELALHRGRLAGPLPEPSPSTIAYLNHLVADADHYPVLVAAVLPCFWIYQDVGTRLAAANHRAHPYADWLSTYADPGFEEATAAAIALVNGVHAAADARTRQAMWCAFEASALHELAFFAQTAAEGPRQATNTAAADFVPEGDAVPAR</sequence>
<evidence type="ECO:0000256" key="2">
    <source>
        <dbReference type="ARBA" id="ARBA00000565"/>
    </source>
</evidence>
<evidence type="ECO:0000256" key="7">
    <source>
        <dbReference type="ARBA" id="ARBA00022777"/>
    </source>
</evidence>
<evidence type="ECO:0000313" key="12">
    <source>
        <dbReference type="EMBL" id="KAA0979458.1"/>
    </source>
</evidence>
<evidence type="ECO:0000256" key="4">
    <source>
        <dbReference type="ARBA" id="ARBA00004769"/>
    </source>
</evidence>
<evidence type="ECO:0000256" key="5">
    <source>
        <dbReference type="ARBA" id="ARBA00022679"/>
    </source>
</evidence>
<gene>
    <name evidence="12" type="primary">thiD</name>
    <name evidence="12" type="ORF">FQ154_03290</name>
</gene>
<comment type="pathway">
    <text evidence="4">Cofactor biosynthesis; thiamine diphosphate biosynthesis; 4-amino-2-methyl-5-diphosphomethylpyrimidine from 5-amino-1-(5-phospho-D-ribosyl)imidazole: step 3/3.</text>
</comment>
<evidence type="ECO:0000256" key="1">
    <source>
        <dbReference type="ARBA" id="ARBA00000151"/>
    </source>
</evidence>
<dbReference type="GO" id="GO:0005829">
    <property type="term" value="C:cytosol"/>
    <property type="evidence" value="ECO:0007669"/>
    <property type="project" value="TreeGrafter"/>
</dbReference>
<protein>
    <submittedName>
        <fullName evidence="12">Bifunctional hydroxymethylpyrimidine kinase/phosphomethylpyrimidine kinase</fullName>
        <ecNumber evidence="12">2.7.1.49</ecNumber>
        <ecNumber evidence="12">2.7.4.7</ecNumber>
    </submittedName>
</protein>
<reference evidence="12 13" key="1">
    <citation type="submission" date="2019-07" db="EMBL/GenBank/DDBJ databases">
        <title>Analysis of the biochemical properties, biological activity and biotechnological potential of siderophores and biosurfactants produced by Antarctic psychrotolerant bacteria.</title>
        <authorList>
            <person name="Styczynski M."/>
            <person name="Krucon T."/>
            <person name="Decewicz P."/>
            <person name="Dziewit L."/>
        </authorList>
    </citation>
    <scope>NUCLEOTIDE SEQUENCE [LARGE SCALE GENOMIC DNA]</scope>
    <source>
        <strain evidence="12 13">ANT_H27</strain>
    </source>
</reference>
<dbReference type="GO" id="GO:0008902">
    <property type="term" value="F:hydroxymethylpyrimidine kinase activity"/>
    <property type="evidence" value="ECO:0007669"/>
    <property type="project" value="UniProtKB-EC"/>
</dbReference>
<keyword evidence="8" id="KW-0067">ATP-binding</keyword>
<dbReference type="NCBIfam" id="TIGR00097">
    <property type="entry name" value="HMP-P_kinase"/>
    <property type="match status" value="1"/>
</dbReference>
<dbReference type="GO" id="GO:0009229">
    <property type="term" value="P:thiamine diphosphate biosynthetic process"/>
    <property type="evidence" value="ECO:0007669"/>
    <property type="project" value="UniProtKB-UniPathway"/>
</dbReference>
<evidence type="ECO:0000256" key="8">
    <source>
        <dbReference type="ARBA" id="ARBA00022840"/>
    </source>
</evidence>
<dbReference type="Gene3D" id="1.20.910.10">
    <property type="entry name" value="Heme oxygenase-like"/>
    <property type="match status" value="1"/>
</dbReference>
<keyword evidence="6" id="KW-0547">Nucleotide-binding</keyword>
<dbReference type="EMBL" id="VOBL01000002">
    <property type="protein sequence ID" value="KAA0979458.1"/>
    <property type="molecule type" value="Genomic_DNA"/>
</dbReference>
<dbReference type="EC" id="2.7.1.49" evidence="12"/>
<dbReference type="GO" id="GO:0009228">
    <property type="term" value="P:thiamine biosynthetic process"/>
    <property type="evidence" value="ECO:0007669"/>
    <property type="project" value="UniProtKB-KW"/>
</dbReference>
<dbReference type="InterPro" id="IPR029056">
    <property type="entry name" value="Ribokinase-like"/>
</dbReference>
<dbReference type="InterPro" id="IPR013749">
    <property type="entry name" value="PM/HMP-P_kinase-1"/>
</dbReference>
<dbReference type="AlphaFoldDB" id="A0A5B0EL78"/>
<dbReference type="FunFam" id="3.40.1190.20:FF:000003">
    <property type="entry name" value="Phosphomethylpyrimidine kinase ThiD"/>
    <property type="match status" value="1"/>
</dbReference>
<dbReference type="CDD" id="cd19365">
    <property type="entry name" value="TenA_C-like"/>
    <property type="match status" value="1"/>
</dbReference>
<comment type="catalytic activity">
    <reaction evidence="1">
        <text>4-amino-5-hydroxymethyl-2-methylpyrimidine + ATP = 4-amino-2-methyl-5-(phosphooxymethyl)pyrimidine + ADP + H(+)</text>
        <dbReference type="Rhea" id="RHEA:23096"/>
        <dbReference type="ChEBI" id="CHEBI:15378"/>
        <dbReference type="ChEBI" id="CHEBI:16892"/>
        <dbReference type="ChEBI" id="CHEBI:30616"/>
        <dbReference type="ChEBI" id="CHEBI:58354"/>
        <dbReference type="ChEBI" id="CHEBI:456216"/>
        <dbReference type="EC" id="2.7.1.49"/>
    </reaction>
</comment>
<proteinExistence type="predicted"/>
<keyword evidence="7 12" id="KW-0418">Kinase</keyword>
<dbReference type="OrthoDB" id="34166at2"/>
<comment type="caution">
    <text evidence="12">The sequence shown here is derived from an EMBL/GenBank/DDBJ whole genome shotgun (WGS) entry which is preliminary data.</text>
</comment>
<dbReference type="Pfam" id="PF08543">
    <property type="entry name" value="Phos_pyr_kin"/>
    <property type="match status" value="1"/>
</dbReference>
<accession>A0A5B0EL78</accession>
<dbReference type="RefSeq" id="WP_149618676.1">
    <property type="nucleotide sequence ID" value="NZ_VOBL01000002.1"/>
</dbReference>
<dbReference type="SUPFAM" id="SSF53613">
    <property type="entry name" value="Ribokinase-like"/>
    <property type="match status" value="1"/>
</dbReference>
<organism evidence="12 13">
    <name type="scientific">Paeniglutamicibacter gangotriensis</name>
    <dbReference type="NCBI Taxonomy" id="254787"/>
    <lineage>
        <taxon>Bacteria</taxon>
        <taxon>Bacillati</taxon>
        <taxon>Actinomycetota</taxon>
        <taxon>Actinomycetes</taxon>
        <taxon>Micrococcales</taxon>
        <taxon>Micrococcaceae</taxon>
        <taxon>Paeniglutamicibacter</taxon>
    </lineage>
</organism>
<dbReference type="Gene3D" id="3.40.1190.20">
    <property type="match status" value="1"/>
</dbReference>
<dbReference type="GO" id="GO:0008972">
    <property type="term" value="F:phosphomethylpyrimidine kinase activity"/>
    <property type="evidence" value="ECO:0007669"/>
    <property type="project" value="UniProtKB-EC"/>
</dbReference>
<evidence type="ECO:0000256" key="9">
    <source>
        <dbReference type="ARBA" id="ARBA00022977"/>
    </source>
</evidence>
<comment type="catalytic activity">
    <reaction evidence="2">
        <text>4-amino-2-methyl-5-(phosphooxymethyl)pyrimidine + ATP = 4-amino-2-methyl-5-(diphosphooxymethyl)pyrimidine + ADP</text>
        <dbReference type="Rhea" id="RHEA:19893"/>
        <dbReference type="ChEBI" id="CHEBI:30616"/>
        <dbReference type="ChEBI" id="CHEBI:57841"/>
        <dbReference type="ChEBI" id="CHEBI:58354"/>
        <dbReference type="ChEBI" id="CHEBI:456216"/>
        <dbReference type="EC" id="2.7.4.7"/>
    </reaction>
</comment>
<dbReference type="GO" id="GO:0005524">
    <property type="term" value="F:ATP binding"/>
    <property type="evidence" value="ECO:0007669"/>
    <property type="project" value="UniProtKB-KW"/>
</dbReference>
<dbReference type="EC" id="2.7.4.7" evidence="12"/>
<dbReference type="InterPro" id="IPR004399">
    <property type="entry name" value="HMP/HMP-P_kinase_dom"/>
</dbReference>
<dbReference type="PANTHER" id="PTHR20858">
    <property type="entry name" value="PHOSPHOMETHYLPYRIMIDINE KINASE"/>
    <property type="match status" value="1"/>
</dbReference>
<evidence type="ECO:0000259" key="11">
    <source>
        <dbReference type="Pfam" id="PF08543"/>
    </source>
</evidence>
<comment type="function">
    <text evidence="3">Catalyzes the phosphorylation of hydroxymethylpyrimidine phosphate (HMP-P) to HMP-PP, and of HMP to HMP-P.</text>
</comment>
<dbReference type="CDD" id="cd01169">
    <property type="entry name" value="HMPP_kinase"/>
    <property type="match status" value="1"/>
</dbReference>
<dbReference type="Pfam" id="PF03070">
    <property type="entry name" value="TENA_THI-4"/>
    <property type="match status" value="1"/>
</dbReference>
<feature type="domain" description="Thiaminase-2/PQQC" evidence="10">
    <location>
        <begin position="310"/>
        <end position="486"/>
    </location>
</feature>
<dbReference type="InterPro" id="IPR016084">
    <property type="entry name" value="Haem_Oase-like_multi-hlx"/>
</dbReference>
<evidence type="ECO:0000256" key="6">
    <source>
        <dbReference type="ARBA" id="ARBA00022741"/>
    </source>
</evidence>
<keyword evidence="5 12" id="KW-0808">Transferase</keyword>
<evidence type="ECO:0000259" key="10">
    <source>
        <dbReference type="Pfam" id="PF03070"/>
    </source>
</evidence>
<keyword evidence="9" id="KW-0784">Thiamine biosynthesis</keyword>
<dbReference type="SUPFAM" id="SSF48613">
    <property type="entry name" value="Heme oxygenase-like"/>
    <property type="match status" value="1"/>
</dbReference>
<evidence type="ECO:0000313" key="13">
    <source>
        <dbReference type="Proteomes" id="UP000323856"/>
    </source>
</evidence>
<name>A0A5B0EL78_9MICC</name>
<feature type="domain" description="Pyridoxamine kinase/Phosphomethylpyrimidine kinase" evidence="11">
    <location>
        <begin position="17"/>
        <end position="273"/>
    </location>
</feature>
<dbReference type="UniPathway" id="UPA00060">
    <property type="reaction ID" value="UER00138"/>
</dbReference>
<dbReference type="Proteomes" id="UP000323856">
    <property type="component" value="Unassembled WGS sequence"/>
</dbReference>